<protein>
    <recommendedName>
        <fullName evidence="3">RNA polymerase sigma-70 region 4 domain-containing protein</fullName>
    </recommendedName>
</protein>
<proteinExistence type="predicted"/>
<name>A0A510KIE7_9FUSO</name>
<dbReference type="Proteomes" id="UP000321501">
    <property type="component" value="Plasmid pJMUB3934p1"/>
</dbReference>
<evidence type="ECO:0008006" key="3">
    <source>
        <dbReference type="Google" id="ProtNLM"/>
    </source>
</evidence>
<dbReference type="AlphaFoldDB" id="A0A510KIE7"/>
<geneLocation type="plasmid" evidence="1">
    <name>pJMUB3934p1</name>
</geneLocation>
<dbReference type="RefSeq" id="WP_146965051.1">
    <property type="nucleotide sequence ID" value="NZ_AP019836.1"/>
</dbReference>
<sequence length="138" mass="16126">MTKTEVNETKNIKQETIIDSVRRGRTIGSSLKSLKTNYRNMQEEIFEKAKNGEVTAEDVANTLNALKNVETAEREMQSFMETTKNYDDGKLSEEDRNKIYHYYKTGDFTQVELSNIYNTNQPMISRIITEKEKELKNR</sequence>
<evidence type="ECO:0000313" key="2">
    <source>
        <dbReference type="Proteomes" id="UP000321501"/>
    </source>
</evidence>
<dbReference type="EMBL" id="AP019836">
    <property type="protein sequence ID" value="BBM51007.1"/>
    <property type="molecule type" value="Genomic_DNA"/>
</dbReference>
<evidence type="ECO:0000313" key="1">
    <source>
        <dbReference type="EMBL" id="BBM51007.1"/>
    </source>
</evidence>
<gene>
    <name evidence="1" type="ORF">JMUB3934_p1009</name>
</gene>
<reference evidence="1 2" key="1">
    <citation type="submission" date="2019-07" db="EMBL/GenBank/DDBJ databases">
        <title>Complete Genome Sequence of Leptotrichia wadei Strain JMUB3934.</title>
        <authorList>
            <person name="Watanabe S."/>
            <person name="Cui L."/>
        </authorList>
    </citation>
    <scope>NUCLEOTIDE SEQUENCE [LARGE SCALE GENOMIC DNA]</scope>
    <source>
        <strain evidence="1 2">JMUB3934</strain>
        <plasmid evidence="2">pjmub3934p1 dna</plasmid>
    </source>
</reference>
<keyword evidence="1" id="KW-0614">Plasmid</keyword>
<accession>A0A510KIE7</accession>
<organism evidence="1 2">
    <name type="scientific">Leptotrichia wadei</name>
    <dbReference type="NCBI Taxonomy" id="157687"/>
    <lineage>
        <taxon>Bacteria</taxon>
        <taxon>Fusobacteriati</taxon>
        <taxon>Fusobacteriota</taxon>
        <taxon>Fusobacteriia</taxon>
        <taxon>Fusobacteriales</taxon>
        <taxon>Leptotrichiaceae</taxon>
        <taxon>Leptotrichia</taxon>
    </lineage>
</organism>